<evidence type="ECO:0000313" key="2">
    <source>
        <dbReference type="EMBL" id="NMM42417.1"/>
    </source>
</evidence>
<dbReference type="InterPro" id="IPR029069">
    <property type="entry name" value="HotDog_dom_sf"/>
</dbReference>
<sequence>MQSLNNTQPDVTVLSHSEDKVSLALYISEDIDYFRGHFPGAPILAGVVQLDWAVKFAQQYLTFPSTVQDVEVLKFQVVTTVNMTVNLTLERNENGKCIFSYHSDKGQHASGRLVFASQLL</sequence>
<dbReference type="AlphaFoldDB" id="A0A7Y0DVN5"/>
<dbReference type="EMBL" id="JABBMT010000038">
    <property type="protein sequence ID" value="NMM42417.1"/>
    <property type="molecule type" value="Genomic_DNA"/>
</dbReference>
<gene>
    <name evidence="2" type="ORF">HHO47_16725</name>
</gene>
<dbReference type="SUPFAM" id="SSF54637">
    <property type="entry name" value="Thioesterase/thiol ester dehydrase-isomerase"/>
    <property type="match status" value="1"/>
</dbReference>
<dbReference type="Gene3D" id="3.10.129.10">
    <property type="entry name" value="Hotdog Thioesterase"/>
    <property type="match status" value="1"/>
</dbReference>
<proteinExistence type="predicted"/>
<name>A0A7Y0DVN5_9GAMM</name>
<dbReference type="RefSeq" id="WP_169021326.1">
    <property type="nucleotide sequence ID" value="NZ_JABBMT010000038.1"/>
</dbReference>
<dbReference type="Proteomes" id="UP000570493">
    <property type="component" value="Unassembled WGS sequence"/>
</dbReference>
<evidence type="ECO:0000313" key="3">
    <source>
        <dbReference type="Proteomes" id="UP000570493"/>
    </source>
</evidence>
<reference evidence="2" key="1">
    <citation type="submission" date="2020-04" db="EMBL/GenBank/DDBJ databases">
        <title>Genome Sequencing for Pseudoaltermonas arctica.</title>
        <authorList>
            <person name="Elkins N.S."/>
        </authorList>
    </citation>
    <scope>NUCLEOTIDE SEQUENCE [LARGE SCALE GENOMIC DNA]</scope>
    <source>
        <strain evidence="2">NEC-BIFX-2020_0012</strain>
    </source>
</reference>
<accession>A0A7Y0DVN5</accession>
<dbReference type="PIRSF" id="PIRSF030962">
    <property type="entry name" value="Dehydrase_ECs4332_prd"/>
    <property type="match status" value="1"/>
</dbReference>
<organism evidence="2 3">
    <name type="scientific">Pseudoalteromonas arctica</name>
    <dbReference type="NCBI Taxonomy" id="394751"/>
    <lineage>
        <taxon>Bacteria</taxon>
        <taxon>Pseudomonadati</taxon>
        <taxon>Pseudomonadota</taxon>
        <taxon>Gammaproteobacteria</taxon>
        <taxon>Alteromonadales</taxon>
        <taxon>Pseudoalteromonadaceae</taxon>
        <taxon>Pseudoalteromonas</taxon>
    </lineage>
</organism>
<dbReference type="Pfam" id="PF22818">
    <property type="entry name" value="ApeI-like"/>
    <property type="match status" value="1"/>
</dbReference>
<protein>
    <submittedName>
        <fullName evidence="2">Thioester dehydrase</fullName>
    </submittedName>
</protein>
<keyword evidence="3" id="KW-1185">Reference proteome</keyword>
<feature type="domain" description="ApeI dehydratase-like" evidence="1">
    <location>
        <begin position="16"/>
        <end position="112"/>
    </location>
</feature>
<dbReference type="InterPro" id="IPR016962">
    <property type="entry name" value="Dehydrase_ECs4332_prd"/>
</dbReference>
<evidence type="ECO:0000259" key="1">
    <source>
        <dbReference type="Pfam" id="PF22818"/>
    </source>
</evidence>
<comment type="caution">
    <text evidence="2">The sequence shown here is derived from an EMBL/GenBank/DDBJ whole genome shotgun (WGS) entry which is preliminary data.</text>
</comment>
<dbReference type="InterPro" id="IPR054545">
    <property type="entry name" value="ApeI-like"/>
</dbReference>